<name>A0A699SUE5_TANCI</name>
<feature type="compositionally biased region" description="Basic residues" evidence="1">
    <location>
        <begin position="120"/>
        <end position="130"/>
    </location>
</feature>
<comment type="caution">
    <text evidence="2">The sequence shown here is derived from an EMBL/GenBank/DDBJ whole genome shotgun (WGS) entry which is preliminary data.</text>
</comment>
<feature type="compositionally biased region" description="Basic and acidic residues" evidence="1">
    <location>
        <begin position="95"/>
        <end position="112"/>
    </location>
</feature>
<feature type="region of interest" description="Disordered" evidence="1">
    <location>
        <begin position="1"/>
        <end position="32"/>
    </location>
</feature>
<dbReference type="EMBL" id="BKCJ011192828">
    <property type="protein sequence ID" value="GFD01662.1"/>
    <property type="molecule type" value="Genomic_DNA"/>
</dbReference>
<feature type="compositionally biased region" description="Basic and acidic residues" evidence="1">
    <location>
        <begin position="1"/>
        <end position="17"/>
    </location>
</feature>
<feature type="non-terminal residue" evidence="2">
    <location>
        <position position="137"/>
    </location>
</feature>
<evidence type="ECO:0000256" key="1">
    <source>
        <dbReference type="SAM" id="MobiDB-lite"/>
    </source>
</evidence>
<gene>
    <name evidence="2" type="ORF">Tci_873631</name>
</gene>
<reference evidence="2" key="1">
    <citation type="journal article" date="2019" name="Sci. Rep.">
        <title>Draft genome of Tanacetum cinerariifolium, the natural source of mosquito coil.</title>
        <authorList>
            <person name="Yamashiro T."/>
            <person name="Shiraishi A."/>
            <person name="Satake H."/>
            <person name="Nakayama K."/>
        </authorList>
    </citation>
    <scope>NUCLEOTIDE SEQUENCE</scope>
</reference>
<protein>
    <submittedName>
        <fullName evidence="2">Uncharacterized protein</fullName>
    </submittedName>
</protein>
<evidence type="ECO:0000313" key="2">
    <source>
        <dbReference type="EMBL" id="GFD01662.1"/>
    </source>
</evidence>
<feature type="non-terminal residue" evidence="2">
    <location>
        <position position="1"/>
    </location>
</feature>
<feature type="region of interest" description="Disordered" evidence="1">
    <location>
        <begin position="53"/>
        <end position="74"/>
    </location>
</feature>
<organism evidence="2">
    <name type="scientific">Tanacetum cinerariifolium</name>
    <name type="common">Dalmatian daisy</name>
    <name type="synonym">Chrysanthemum cinerariifolium</name>
    <dbReference type="NCBI Taxonomy" id="118510"/>
    <lineage>
        <taxon>Eukaryota</taxon>
        <taxon>Viridiplantae</taxon>
        <taxon>Streptophyta</taxon>
        <taxon>Embryophyta</taxon>
        <taxon>Tracheophyta</taxon>
        <taxon>Spermatophyta</taxon>
        <taxon>Magnoliopsida</taxon>
        <taxon>eudicotyledons</taxon>
        <taxon>Gunneridae</taxon>
        <taxon>Pentapetalae</taxon>
        <taxon>asterids</taxon>
        <taxon>campanulids</taxon>
        <taxon>Asterales</taxon>
        <taxon>Asteraceae</taxon>
        <taxon>Asteroideae</taxon>
        <taxon>Anthemideae</taxon>
        <taxon>Anthemidinae</taxon>
        <taxon>Tanacetum</taxon>
    </lineage>
</organism>
<feature type="compositionally biased region" description="Polar residues" evidence="1">
    <location>
        <begin position="54"/>
        <end position="74"/>
    </location>
</feature>
<dbReference type="AlphaFoldDB" id="A0A699SUE5"/>
<proteinExistence type="predicted"/>
<accession>A0A699SUE5</accession>
<sequence>SKHLDNLIESQRSDKNKKGLGYTTVPPPPAQLYLSPKKDLSWTGLSECVDDTITDYSRPSPTVESTSEDGQNKNPFVFEDVALPIPPKHFINFVKPKDCQSKSKTDKKETPKKPLVKYAKQYRKPNKKPNVRGNQRN</sequence>
<feature type="region of interest" description="Disordered" evidence="1">
    <location>
        <begin position="94"/>
        <end position="137"/>
    </location>
</feature>